<dbReference type="InterPro" id="IPR003961">
    <property type="entry name" value="FN3_dom"/>
</dbReference>
<evidence type="ECO:0000313" key="4">
    <source>
        <dbReference type="Proteomes" id="UP000283341"/>
    </source>
</evidence>
<dbReference type="Proteomes" id="UP000283341">
    <property type="component" value="Unassembled WGS sequence"/>
</dbReference>
<keyword evidence="1" id="KW-0677">Repeat</keyword>
<accession>A0A412I7W4</accession>
<comment type="caution">
    <text evidence="3">The sequence shown here is derived from an EMBL/GenBank/DDBJ whole genome shotgun (WGS) entry which is preliminary data.</text>
</comment>
<proteinExistence type="predicted"/>
<sequence>MLLMTACEKDTEPSNFAPGLSTGAVSEVYRMGATLSGGVRKSEGTVVKDFGILYSELQSMVEYTEVKATTADPVSFSVSVQGLEPGKDYYYCSYASSGYSIAKGEIKSFRTTDSNVPVFGELQVSYKDEKSFTVSTTIIDEGGSDLILRGFCWKLSGGGEPTVSDNVSNVSLEASAFTAKINDLTPGKEYLVCAYAINAKGVGYGKSLLVTTHTSTVPVVSSINPKDSTDVSITVEARILSRGEALLTEKGFCWSSESQTPTTANLKKVVEGDADTYNGVIDELKPATTYYIRAYAINEQGTGYGDVFVFTTPASVIPELAATTMTEIAATTAKAASSVITDNGNTVTERGFCLSKEKMQPDINNIKIKVDGTEESFVIVLTQLEPEATYYIRSYAVNEKGVGYGEANLFTTLKEVKLPTVTTSEVVNVSETAARFAGTIVSDGNSEISSKGFCWSSTNTTPTVNDTKHEVTASGTNFTYDVTNLAAGTKYYICAYAINVKGTSYGEVKSFATDVATTAPAVGVTTMSNITETTATASAEITSTGGLTISEKGFYYSSTNAVPTAADAKAVSAVSGNMISSSLSGLSANTKYYIRAYAINSKGTALGAVEEFMTADDRTIPTVVTSDVTNIGETSARFSGNITSDGKSAVTSKGFYYGTSANPVNDGTKREVTADGTTFVYDVTNLVAGTKYYVCAYAANEKGVGYGIVQMFSTDPPEQVVVAPTVGKITISNIGEHAASALVVISSDGGAAVIEKGFCYSSVNKIPALSDNKITSSDEAMNVAADLIGLAAETRYYIRAYANNGIDIGYSPVEEFVTATEVKEPGIDDIESPDKK</sequence>
<dbReference type="InterPro" id="IPR036116">
    <property type="entry name" value="FN3_sf"/>
</dbReference>
<name>A0A412I7W4_9BACE</name>
<dbReference type="PANTHER" id="PTHR46708:SF2">
    <property type="entry name" value="FIBRONECTIN TYPE-III DOMAIN-CONTAINING PROTEIN"/>
    <property type="match status" value="1"/>
</dbReference>
<evidence type="ECO:0000259" key="2">
    <source>
        <dbReference type="PROSITE" id="PS50853"/>
    </source>
</evidence>
<dbReference type="SUPFAM" id="SSF49265">
    <property type="entry name" value="Fibronectin type III"/>
    <property type="match status" value="5"/>
</dbReference>
<dbReference type="PANTHER" id="PTHR46708">
    <property type="entry name" value="TENASCIN"/>
    <property type="match status" value="1"/>
</dbReference>
<protein>
    <recommendedName>
        <fullName evidence="2">Fibronectin type-III domain-containing protein</fullName>
    </recommendedName>
</protein>
<feature type="domain" description="Fibronectin type-III" evidence="2">
    <location>
        <begin position="418"/>
        <end position="521"/>
    </location>
</feature>
<evidence type="ECO:0000313" key="3">
    <source>
        <dbReference type="EMBL" id="RGS33143.1"/>
    </source>
</evidence>
<organism evidence="3 4">
    <name type="scientific">Bacteroides cellulosilyticus</name>
    <dbReference type="NCBI Taxonomy" id="246787"/>
    <lineage>
        <taxon>Bacteria</taxon>
        <taxon>Pseudomonadati</taxon>
        <taxon>Bacteroidota</taxon>
        <taxon>Bacteroidia</taxon>
        <taxon>Bacteroidales</taxon>
        <taxon>Bacteroidaceae</taxon>
        <taxon>Bacteroides</taxon>
    </lineage>
</organism>
<feature type="domain" description="Fibronectin type-III" evidence="2">
    <location>
        <begin position="118"/>
        <end position="219"/>
    </location>
</feature>
<dbReference type="SMART" id="SM00060">
    <property type="entry name" value="FN3"/>
    <property type="match status" value="5"/>
</dbReference>
<evidence type="ECO:0000256" key="1">
    <source>
        <dbReference type="ARBA" id="ARBA00022737"/>
    </source>
</evidence>
<gene>
    <name evidence="3" type="ORF">DWX97_22590</name>
</gene>
<reference evidence="3 4" key="1">
    <citation type="submission" date="2018-08" db="EMBL/GenBank/DDBJ databases">
        <title>A genome reference for cultivated species of the human gut microbiota.</title>
        <authorList>
            <person name="Zou Y."/>
            <person name="Xue W."/>
            <person name="Luo G."/>
        </authorList>
    </citation>
    <scope>NUCLEOTIDE SEQUENCE [LARGE SCALE GENOMIC DNA]</scope>
    <source>
        <strain evidence="3 4">AF22-3AC</strain>
    </source>
</reference>
<feature type="domain" description="Fibronectin type-III" evidence="2">
    <location>
        <begin position="620"/>
        <end position="717"/>
    </location>
</feature>
<dbReference type="InterPro" id="IPR050991">
    <property type="entry name" value="ECM_Regulatory_Proteins"/>
</dbReference>
<dbReference type="EMBL" id="QRVJ01000031">
    <property type="protein sequence ID" value="RGS33143.1"/>
    <property type="molecule type" value="Genomic_DNA"/>
</dbReference>
<dbReference type="AlphaFoldDB" id="A0A412I7W4"/>
<dbReference type="InterPro" id="IPR013783">
    <property type="entry name" value="Ig-like_fold"/>
</dbReference>
<dbReference type="PROSITE" id="PS50853">
    <property type="entry name" value="FN3"/>
    <property type="match status" value="3"/>
</dbReference>
<dbReference type="Gene3D" id="2.60.40.10">
    <property type="entry name" value="Immunoglobulins"/>
    <property type="match status" value="3"/>
</dbReference>